<keyword evidence="3" id="KW-1185">Reference proteome</keyword>
<comment type="caution">
    <text evidence="2">The sequence shown here is derived from an EMBL/GenBank/DDBJ whole genome shotgun (WGS) entry which is preliminary data.</text>
</comment>
<dbReference type="InterPro" id="IPR046906">
    <property type="entry name" value="Mab-21_HhH/H2TH-like"/>
</dbReference>
<dbReference type="Gene3D" id="1.10.1410.40">
    <property type="match status" value="1"/>
</dbReference>
<dbReference type="Proteomes" id="UP001186944">
    <property type="component" value="Unassembled WGS sequence"/>
</dbReference>
<dbReference type="AlphaFoldDB" id="A0AA89BWH2"/>
<dbReference type="Pfam" id="PF20266">
    <property type="entry name" value="Mab-21_C"/>
    <property type="match status" value="1"/>
</dbReference>
<dbReference type="InterPro" id="IPR024810">
    <property type="entry name" value="MAB21L/cGLR"/>
</dbReference>
<name>A0AA89BWH2_PINIB</name>
<dbReference type="PANTHER" id="PTHR10656:SF69">
    <property type="entry name" value="MAB-21-LIKE HHH_H2TH-LIKE DOMAIN-CONTAINING PROTEIN"/>
    <property type="match status" value="1"/>
</dbReference>
<proteinExistence type="predicted"/>
<evidence type="ECO:0000313" key="2">
    <source>
        <dbReference type="EMBL" id="KAK3098863.1"/>
    </source>
</evidence>
<dbReference type="SMART" id="SM01265">
    <property type="entry name" value="Mab-21"/>
    <property type="match status" value="1"/>
</dbReference>
<gene>
    <name evidence="2" type="ORF">FSP39_023810</name>
</gene>
<accession>A0AA89BWH2</accession>
<sequence>MAEDTDITSISYKLYKIMNKEIGSKEIIQLLQTRNNILHKLREEYMREVCNHDHFLSGSRAEGFRFPTSDVDFMVVYNVVAVIINDATIHPMASIRFKMETDQTRCGFCLLRFVSQNDFLDTHIDITELCVPYKDGLYLTNTAWKDYLKRYIKDSCTHGPCESGILDGMEYDIAHSLKCKWPKSAYPCIQKLLRTKWPSLHDLSGIVSNGCHIVPIGDKTSYKEFLEWRISFSVAETSLIQEMNHCQFLTYGLLKMFLKEAINTYMRPDADGLLCSYFIKTTVLWEIVYSGPAWREQDLLKWFWICFRRLLSWVSDGYCPNFFIPENNMFLGKIYGRSQKNLLCHLTSLYRCGYKCLLGCTSFFIEFGQVLRQPTNVVLSRIDEDSTHFCVNVIDTIATTYHDCATISNVSRYILLIERMARENNTRIGTQVLSSSLQRFKQQVILLSAIQSLSSLRNSFSSNRMRHHAVVKYINALKRTTIDLSTHKILSAIIFYKQGMYHHVIRLARNLKERLQSPHVMYCWNLSAFKYRELGGDYTPVGVMMRKFLVMKISLNKNTCLLEVFPEHGCTKEEILYSPMVLLNFVLYLSYTYLFLFSEANSVLDELELLMNHDDGYHVCVETRAISWEMLGICQEMGGCLEEACLSYQNALKEQYQNSFLEVTLSRLRNLNATLNNY</sequence>
<evidence type="ECO:0000313" key="3">
    <source>
        <dbReference type="Proteomes" id="UP001186944"/>
    </source>
</evidence>
<evidence type="ECO:0000259" key="1">
    <source>
        <dbReference type="Pfam" id="PF20266"/>
    </source>
</evidence>
<protein>
    <recommendedName>
        <fullName evidence="1">Mab-21-like HhH/H2TH-like domain-containing protein</fullName>
    </recommendedName>
</protein>
<reference evidence="2" key="1">
    <citation type="submission" date="2019-08" db="EMBL/GenBank/DDBJ databases">
        <title>The improved chromosome-level genome for the pearl oyster Pinctada fucata martensii using PacBio sequencing and Hi-C.</title>
        <authorList>
            <person name="Zheng Z."/>
        </authorList>
    </citation>
    <scope>NUCLEOTIDE SEQUENCE</scope>
    <source>
        <strain evidence="2">ZZ-2019</strain>
        <tissue evidence="2">Adductor muscle</tissue>
    </source>
</reference>
<organism evidence="2 3">
    <name type="scientific">Pinctada imbricata</name>
    <name type="common">Atlantic pearl-oyster</name>
    <name type="synonym">Pinctada martensii</name>
    <dbReference type="NCBI Taxonomy" id="66713"/>
    <lineage>
        <taxon>Eukaryota</taxon>
        <taxon>Metazoa</taxon>
        <taxon>Spiralia</taxon>
        <taxon>Lophotrochozoa</taxon>
        <taxon>Mollusca</taxon>
        <taxon>Bivalvia</taxon>
        <taxon>Autobranchia</taxon>
        <taxon>Pteriomorphia</taxon>
        <taxon>Pterioida</taxon>
        <taxon>Pterioidea</taxon>
        <taxon>Pteriidae</taxon>
        <taxon>Pinctada</taxon>
    </lineage>
</organism>
<dbReference type="InterPro" id="IPR043519">
    <property type="entry name" value="NT_sf"/>
</dbReference>
<dbReference type="SUPFAM" id="SSF81301">
    <property type="entry name" value="Nucleotidyltransferase"/>
    <property type="match status" value="1"/>
</dbReference>
<feature type="domain" description="Mab-21-like HhH/H2TH-like" evidence="1">
    <location>
        <begin position="258"/>
        <end position="335"/>
    </location>
</feature>
<dbReference type="EMBL" id="VSWD01000007">
    <property type="protein sequence ID" value="KAK3098863.1"/>
    <property type="molecule type" value="Genomic_DNA"/>
</dbReference>
<dbReference type="PANTHER" id="PTHR10656">
    <property type="entry name" value="CELL FATE DETERMINING PROTEIN MAB21-RELATED"/>
    <property type="match status" value="1"/>
</dbReference>